<evidence type="ECO:0000313" key="1">
    <source>
        <dbReference type="EMBL" id="GMG39623.1"/>
    </source>
</evidence>
<accession>A0A9W6Z2C6</accession>
<evidence type="ECO:0000313" key="2">
    <source>
        <dbReference type="Proteomes" id="UP001165063"/>
    </source>
</evidence>
<proteinExistence type="predicted"/>
<reference evidence="1" key="1">
    <citation type="submission" date="2023-04" db="EMBL/GenBank/DDBJ databases">
        <title>Ambrosiozyma monospora NBRC 1965.</title>
        <authorList>
            <person name="Ichikawa N."/>
            <person name="Sato H."/>
            <person name="Tonouchi N."/>
        </authorList>
    </citation>
    <scope>NUCLEOTIDE SEQUENCE</scope>
    <source>
        <strain evidence="1">NBRC 1965</strain>
    </source>
</reference>
<name>A0A9W6Z2C6_AMBMO</name>
<dbReference type="AlphaFoldDB" id="A0A9W6Z2C6"/>
<gene>
    <name evidence="1" type="ORF">Amon01_000549000</name>
</gene>
<organism evidence="1 2">
    <name type="scientific">Ambrosiozyma monospora</name>
    <name type="common">Yeast</name>
    <name type="synonym">Endomycopsis monosporus</name>
    <dbReference type="NCBI Taxonomy" id="43982"/>
    <lineage>
        <taxon>Eukaryota</taxon>
        <taxon>Fungi</taxon>
        <taxon>Dikarya</taxon>
        <taxon>Ascomycota</taxon>
        <taxon>Saccharomycotina</taxon>
        <taxon>Pichiomycetes</taxon>
        <taxon>Pichiales</taxon>
        <taxon>Pichiaceae</taxon>
        <taxon>Ambrosiozyma</taxon>
    </lineage>
</organism>
<dbReference type="EMBL" id="BSXU01003057">
    <property type="protein sequence ID" value="GMG39623.1"/>
    <property type="molecule type" value="Genomic_DNA"/>
</dbReference>
<comment type="caution">
    <text evidence="1">The sequence shown here is derived from an EMBL/GenBank/DDBJ whole genome shotgun (WGS) entry which is preliminary data.</text>
</comment>
<dbReference type="Proteomes" id="UP001165063">
    <property type="component" value="Unassembled WGS sequence"/>
</dbReference>
<sequence length="492" mass="56604">MIFGSTRNLTTSTETYASATTTFDITRRNAKRIVPQIRHSKSSSGVAQDTLDKYRPLTQILSELFEVSLSVQITEDDSFSRCIELPSNISTVGLAQRLRSFLEFHESAPKIMDKRALDDTGNNLVKMTSNQSYKFSTSQMLQFFYFHKARILFNASSNGDLVFKFDWGDDGQMNIFMLNFDYKRGFFYVRKSTQKSFNNKVVSDPLLNAQKEYYLNIIDKLSTAVKIPESDVFSIDLDPVVVQDKRTLADQLRNFYETHRTLSDSITNTTSIENTKNDIFKMKKGQFYKFTVSQFLQFYCVYGKYIHVIAHTRCCYFDLRSLSKKIFTLNANPENKMCYVGCSIRETVPDHSSNSKLPTLAAVAKSVRIPENKSFSCNNLGHIKSIGAIIKKLRDFYKSKIGLVRNMEITRTLKLTRNNLVNMTTGQTYKFTVSQMLQFYCAYHSDVEFIITPPSDTSVVKIKSELKQRFILVSLNYDPGKKIFYISHKKDI</sequence>
<protein>
    <submittedName>
        <fullName evidence="1">Unnamed protein product</fullName>
    </submittedName>
</protein>
<keyword evidence="2" id="KW-1185">Reference proteome</keyword>